<dbReference type="Gene3D" id="1.10.10.10">
    <property type="entry name" value="Winged helix-like DNA-binding domain superfamily/Winged helix DNA-binding domain"/>
    <property type="match status" value="1"/>
</dbReference>
<dbReference type="CDD" id="cd00383">
    <property type="entry name" value="trans_reg_C"/>
    <property type="match status" value="1"/>
</dbReference>
<dbReference type="Pfam" id="PF00072">
    <property type="entry name" value="Response_reg"/>
    <property type="match status" value="1"/>
</dbReference>
<keyword evidence="3" id="KW-0805">Transcription regulation</keyword>
<dbReference type="InterPro" id="IPR001867">
    <property type="entry name" value="OmpR/PhoB-type_DNA-bd"/>
</dbReference>
<evidence type="ECO:0000256" key="6">
    <source>
        <dbReference type="PROSITE-ProRule" id="PRU00169"/>
    </source>
</evidence>
<dbReference type="AlphaFoldDB" id="A0A1P8UM23"/>
<keyword evidence="11" id="KW-1185">Reference proteome</keyword>
<dbReference type="PROSITE" id="PS50110">
    <property type="entry name" value="RESPONSE_REGULATORY"/>
    <property type="match status" value="1"/>
</dbReference>
<feature type="DNA-binding region" description="OmpR/PhoB-type" evidence="7">
    <location>
        <begin position="123"/>
        <end position="221"/>
    </location>
</feature>
<dbReference type="GO" id="GO:0000156">
    <property type="term" value="F:phosphorelay response regulator activity"/>
    <property type="evidence" value="ECO:0007669"/>
    <property type="project" value="TreeGrafter"/>
</dbReference>
<dbReference type="InterPro" id="IPR011006">
    <property type="entry name" value="CheY-like_superfamily"/>
</dbReference>
<feature type="domain" description="OmpR/PhoB-type" evidence="9">
    <location>
        <begin position="123"/>
        <end position="221"/>
    </location>
</feature>
<keyword evidence="5" id="KW-0804">Transcription</keyword>
<evidence type="ECO:0000259" key="8">
    <source>
        <dbReference type="PROSITE" id="PS50110"/>
    </source>
</evidence>
<dbReference type="GO" id="GO:0005829">
    <property type="term" value="C:cytosol"/>
    <property type="evidence" value="ECO:0007669"/>
    <property type="project" value="TreeGrafter"/>
</dbReference>
<dbReference type="SMART" id="SM00862">
    <property type="entry name" value="Trans_reg_C"/>
    <property type="match status" value="1"/>
</dbReference>
<dbReference type="SUPFAM" id="SSF46894">
    <property type="entry name" value="C-terminal effector domain of the bipartite response regulators"/>
    <property type="match status" value="1"/>
</dbReference>
<evidence type="ECO:0000256" key="5">
    <source>
        <dbReference type="ARBA" id="ARBA00023163"/>
    </source>
</evidence>
<dbReference type="PROSITE" id="PS51755">
    <property type="entry name" value="OMPR_PHOB"/>
    <property type="match status" value="1"/>
</dbReference>
<dbReference type="GO" id="GO:0006355">
    <property type="term" value="P:regulation of DNA-templated transcription"/>
    <property type="evidence" value="ECO:0007669"/>
    <property type="project" value="InterPro"/>
</dbReference>
<dbReference type="GO" id="GO:0032993">
    <property type="term" value="C:protein-DNA complex"/>
    <property type="evidence" value="ECO:0007669"/>
    <property type="project" value="TreeGrafter"/>
</dbReference>
<evidence type="ECO:0008006" key="12">
    <source>
        <dbReference type="Google" id="ProtNLM"/>
    </source>
</evidence>
<dbReference type="SMART" id="SM00448">
    <property type="entry name" value="REC"/>
    <property type="match status" value="1"/>
</dbReference>
<dbReference type="InterPro" id="IPR001789">
    <property type="entry name" value="Sig_transdc_resp-reg_receiver"/>
</dbReference>
<proteinExistence type="predicted"/>
<dbReference type="Proteomes" id="UP000187059">
    <property type="component" value="Plasmid pPABY5"/>
</dbReference>
<feature type="modified residue" description="4-aspartylphosphate" evidence="6">
    <location>
        <position position="55"/>
    </location>
</feature>
<dbReference type="OrthoDB" id="9802426at2"/>
<gene>
    <name evidence="10" type="ORF">Ga0080574_TMP117</name>
</gene>
<evidence type="ECO:0000256" key="1">
    <source>
        <dbReference type="ARBA" id="ARBA00022553"/>
    </source>
</evidence>
<evidence type="ECO:0000256" key="7">
    <source>
        <dbReference type="PROSITE-ProRule" id="PRU01091"/>
    </source>
</evidence>
<dbReference type="PANTHER" id="PTHR48111">
    <property type="entry name" value="REGULATOR OF RPOS"/>
    <property type="match status" value="1"/>
</dbReference>
<dbReference type="InterPro" id="IPR039420">
    <property type="entry name" value="WalR-like"/>
</dbReference>
<evidence type="ECO:0000259" key="9">
    <source>
        <dbReference type="PROSITE" id="PS51755"/>
    </source>
</evidence>
<accession>A0A1P8UM23</accession>
<geneLocation type="plasmid" evidence="11">
    <name>ppaby5</name>
</geneLocation>
<dbReference type="PANTHER" id="PTHR48111:SF22">
    <property type="entry name" value="REGULATOR OF RPOS"/>
    <property type="match status" value="1"/>
</dbReference>
<dbReference type="RefSeq" id="WP_076694107.1">
    <property type="nucleotide sequence ID" value="NZ_CP015089.1"/>
</dbReference>
<dbReference type="GO" id="GO:0000976">
    <property type="term" value="F:transcription cis-regulatory region binding"/>
    <property type="evidence" value="ECO:0007669"/>
    <property type="project" value="TreeGrafter"/>
</dbReference>
<keyword evidence="4 7" id="KW-0238">DNA-binding</keyword>
<dbReference type="Gene3D" id="6.10.250.690">
    <property type="match status" value="1"/>
</dbReference>
<name>A0A1P8UM23_9RHOB</name>
<evidence type="ECO:0000256" key="2">
    <source>
        <dbReference type="ARBA" id="ARBA00023012"/>
    </source>
</evidence>
<dbReference type="EMBL" id="CP015089">
    <property type="protein sequence ID" value="APZ50451.1"/>
    <property type="molecule type" value="Genomic_DNA"/>
</dbReference>
<keyword evidence="1 6" id="KW-0597">Phosphoprotein</keyword>
<dbReference type="KEGG" id="paby:Ga0080574_TMP117"/>
<dbReference type="Gene3D" id="3.40.50.2300">
    <property type="match status" value="1"/>
</dbReference>
<dbReference type="InterPro" id="IPR016032">
    <property type="entry name" value="Sig_transdc_resp-reg_C-effctor"/>
</dbReference>
<evidence type="ECO:0000313" key="10">
    <source>
        <dbReference type="EMBL" id="APZ50451.1"/>
    </source>
</evidence>
<feature type="domain" description="Response regulatory" evidence="8">
    <location>
        <begin position="6"/>
        <end position="120"/>
    </location>
</feature>
<evidence type="ECO:0000256" key="4">
    <source>
        <dbReference type="ARBA" id="ARBA00023125"/>
    </source>
</evidence>
<keyword evidence="10" id="KW-0614">Plasmid</keyword>
<dbReference type="InterPro" id="IPR036388">
    <property type="entry name" value="WH-like_DNA-bd_sf"/>
</dbReference>
<organism evidence="10 11">
    <name type="scientific">Salipiger abyssi</name>
    <dbReference type="NCBI Taxonomy" id="1250539"/>
    <lineage>
        <taxon>Bacteria</taxon>
        <taxon>Pseudomonadati</taxon>
        <taxon>Pseudomonadota</taxon>
        <taxon>Alphaproteobacteria</taxon>
        <taxon>Rhodobacterales</taxon>
        <taxon>Roseobacteraceae</taxon>
        <taxon>Salipiger</taxon>
    </lineage>
</organism>
<dbReference type="SUPFAM" id="SSF52172">
    <property type="entry name" value="CheY-like"/>
    <property type="match status" value="1"/>
</dbReference>
<keyword evidence="2" id="KW-0902">Two-component regulatory system</keyword>
<evidence type="ECO:0000256" key="3">
    <source>
        <dbReference type="ARBA" id="ARBA00023015"/>
    </source>
</evidence>
<protein>
    <recommendedName>
        <fullName evidence="12">DNA-binding response regulator</fullName>
    </recommendedName>
</protein>
<reference evidence="10 11" key="1">
    <citation type="submission" date="2016-04" db="EMBL/GenBank/DDBJ databases">
        <title>Deep-sea bacteria in the southern Pacific.</title>
        <authorList>
            <person name="Tang K."/>
        </authorList>
    </citation>
    <scope>NUCLEOTIDE SEQUENCE [LARGE SCALE GENOMIC DNA]</scope>
    <source>
        <strain evidence="10 11">JLT2014</strain>
        <plasmid evidence="11">ppaby5</plasmid>
    </source>
</reference>
<dbReference type="Pfam" id="PF00486">
    <property type="entry name" value="Trans_reg_C"/>
    <property type="match status" value="1"/>
</dbReference>
<sequence>MSMQTRLLVVDDDPEICSALARGLALHGYVVETRNRAETALADLTGGGFDAAVIDVMLGADSGIALVRDARAAGAQLPIVMLSALSEVEHRAAGLEAGADDYVVKPFSFDELAARLRVQERRSAALRPAPARLSHSARRLSGPSRAVTLTDREYALLTLLADHAGTPLPRGEIFDALWAGESRSENVVDVYIGYLRKKLKPASDFGFEIATVRHKGFCLEGTPPQR</sequence>
<evidence type="ECO:0000313" key="11">
    <source>
        <dbReference type="Proteomes" id="UP000187059"/>
    </source>
</evidence>